<proteinExistence type="predicted"/>
<dbReference type="EMBL" id="ATLV01003048">
    <property type="status" value="NOT_ANNOTATED_CDS"/>
    <property type="molecule type" value="Genomic_DNA"/>
</dbReference>
<dbReference type="EnsemblMetazoa" id="ASIC000568-RA">
    <property type="protein sequence ID" value="ASIC000568-PA"/>
    <property type="gene ID" value="ASIC000568"/>
</dbReference>
<gene>
    <name evidence="2" type="ORF">ZHAS_00000568</name>
</gene>
<keyword evidence="4" id="KW-1185">Reference proteome</keyword>
<name>A0A084VA92_ANOSI</name>
<reference evidence="3" key="2">
    <citation type="submission" date="2020-05" db="UniProtKB">
        <authorList>
            <consortium name="EnsemblMetazoa"/>
        </authorList>
    </citation>
    <scope>IDENTIFICATION</scope>
</reference>
<evidence type="ECO:0000256" key="1">
    <source>
        <dbReference type="SAM" id="MobiDB-lite"/>
    </source>
</evidence>
<protein>
    <submittedName>
        <fullName evidence="2 3">Uncharacterized protein</fullName>
    </submittedName>
</protein>
<sequence length="50" mass="5567">MACVEFEITERELRISSNAQLPDGLGCCAHQTDQVNPKSDDDSREQQLTS</sequence>
<feature type="region of interest" description="Disordered" evidence="1">
    <location>
        <begin position="30"/>
        <end position="50"/>
    </location>
</feature>
<dbReference type="Proteomes" id="UP000030765">
    <property type="component" value="Unassembled WGS sequence"/>
</dbReference>
<reference evidence="2 4" key="1">
    <citation type="journal article" date="2014" name="BMC Genomics">
        <title>Genome sequence of Anopheles sinensis provides insight into genetics basis of mosquito competence for malaria parasites.</title>
        <authorList>
            <person name="Zhou D."/>
            <person name="Zhang D."/>
            <person name="Ding G."/>
            <person name="Shi L."/>
            <person name="Hou Q."/>
            <person name="Ye Y."/>
            <person name="Xu Y."/>
            <person name="Zhou H."/>
            <person name="Xiong C."/>
            <person name="Li S."/>
            <person name="Yu J."/>
            <person name="Hong S."/>
            <person name="Yu X."/>
            <person name="Zou P."/>
            <person name="Chen C."/>
            <person name="Chang X."/>
            <person name="Wang W."/>
            <person name="Lv Y."/>
            <person name="Sun Y."/>
            <person name="Ma L."/>
            <person name="Shen B."/>
            <person name="Zhu C."/>
        </authorList>
    </citation>
    <scope>NUCLEOTIDE SEQUENCE [LARGE SCALE GENOMIC DNA]</scope>
</reference>
<organism evidence="2">
    <name type="scientific">Anopheles sinensis</name>
    <name type="common">Mosquito</name>
    <dbReference type="NCBI Taxonomy" id="74873"/>
    <lineage>
        <taxon>Eukaryota</taxon>
        <taxon>Metazoa</taxon>
        <taxon>Ecdysozoa</taxon>
        <taxon>Arthropoda</taxon>
        <taxon>Hexapoda</taxon>
        <taxon>Insecta</taxon>
        <taxon>Pterygota</taxon>
        <taxon>Neoptera</taxon>
        <taxon>Endopterygota</taxon>
        <taxon>Diptera</taxon>
        <taxon>Nematocera</taxon>
        <taxon>Culicoidea</taxon>
        <taxon>Culicidae</taxon>
        <taxon>Anophelinae</taxon>
        <taxon>Anopheles</taxon>
    </lineage>
</organism>
<feature type="compositionally biased region" description="Basic and acidic residues" evidence="1">
    <location>
        <begin position="38"/>
        <end position="50"/>
    </location>
</feature>
<evidence type="ECO:0000313" key="3">
    <source>
        <dbReference type="EnsemblMetazoa" id="ASIC000568-PA"/>
    </source>
</evidence>
<dbReference type="EMBL" id="KE524109">
    <property type="protein sequence ID" value="KFB34886.1"/>
    <property type="molecule type" value="Genomic_DNA"/>
</dbReference>
<accession>A0A084VA92</accession>
<evidence type="ECO:0000313" key="2">
    <source>
        <dbReference type="EMBL" id="KFB34886.1"/>
    </source>
</evidence>
<dbReference type="VEuPathDB" id="VectorBase:ASIC000568"/>
<dbReference type="AlphaFoldDB" id="A0A084VA92"/>
<evidence type="ECO:0000313" key="4">
    <source>
        <dbReference type="Proteomes" id="UP000030765"/>
    </source>
</evidence>